<accession>A0ABW4Q9F5</accession>
<name>A0ABW4Q9F5_9MICC</name>
<keyword evidence="4" id="KW-1185">Reference proteome</keyword>
<organism evidence="3 4">
    <name type="scientific">Arthrobacter flavus</name>
    <dbReference type="NCBI Taxonomy" id="95172"/>
    <lineage>
        <taxon>Bacteria</taxon>
        <taxon>Bacillati</taxon>
        <taxon>Actinomycetota</taxon>
        <taxon>Actinomycetes</taxon>
        <taxon>Micrococcales</taxon>
        <taxon>Micrococcaceae</taxon>
        <taxon>Arthrobacter</taxon>
    </lineage>
</organism>
<proteinExistence type="inferred from homology"/>
<dbReference type="InterPro" id="IPR023393">
    <property type="entry name" value="START-like_dom_sf"/>
</dbReference>
<evidence type="ECO:0000313" key="4">
    <source>
        <dbReference type="Proteomes" id="UP001597307"/>
    </source>
</evidence>
<dbReference type="Gene3D" id="3.30.530.20">
    <property type="match status" value="1"/>
</dbReference>
<evidence type="ECO:0000259" key="2">
    <source>
        <dbReference type="Pfam" id="PF08327"/>
    </source>
</evidence>
<evidence type="ECO:0000313" key="3">
    <source>
        <dbReference type="EMBL" id="MFD1847322.1"/>
    </source>
</evidence>
<dbReference type="RefSeq" id="WP_343879261.1">
    <property type="nucleotide sequence ID" value="NZ_BAAAIJ010000036.1"/>
</dbReference>
<protein>
    <submittedName>
        <fullName evidence="3">SRPBCC domain-containing protein</fullName>
    </submittedName>
</protein>
<comment type="caution">
    <text evidence="3">The sequence shown here is derived from an EMBL/GenBank/DDBJ whole genome shotgun (WGS) entry which is preliminary data.</text>
</comment>
<dbReference type="Pfam" id="PF08327">
    <property type="entry name" value="AHSA1"/>
    <property type="match status" value="1"/>
</dbReference>
<sequence length="291" mass="32334">MESQLTGELQRVSASHRAEPLGRIERLRDGYVLAFDRQFDYPRSYVWNLLTEPTQVAKWLGKLTPGWELGKEYSLDMGGDLSSGTVLQLNPPTSLQISWDDNMGLETLLEWRVLECDGGALFQLQARSETAAFLTEGAAGWQLILDALDHVAAGRSPGPDADWAALRDAYAAEFQLSHTMGELETTDDVTMIHFDRRFEATLPRVKDAVTADPTQQPRVEQAEVDFTAAGPSTMVTVRHVVEDPNETAALMARWHAHLDAVGVDLDGDTPHISVRKLRVLEDFYRANTAAE</sequence>
<evidence type="ECO:0000256" key="1">
    <source>
        <dbReference type="ARBA" id="ARBA00006817"/>
    </source>
</evidence>
<comment type="similarity">
    <text evidence="1">Belongs to the AHA1 family.</text>
</comment>
<gene>
    <name evidence="3" type="ORF">ACFSFX_12040</name>
</gene>
<dbReference type="InterPro" id="IPR013538">
    <property type="entry name" value="ASHA1/2-like_C"/>
</dbReference>
<reference evidence="4" key="1">
    <citation type="journal article" date="2019" name="Int. J. Syst. Evol. Microbiol.">
        <title>The Global Catalogue of Microorganisms (GCM) 10K type strain sequencing project: providing services to taxonomists for standard genome sequencing and annotation.</title>
        <authorList>
            <consortium name="The Broad Institute Genomics Platform"/>
            <consortium name="The Broad Institute Genome Sequencing Center for Infectious Disease"/>
            <person name="Wu L."/>
            <person name="Ma J."/>
        </authorList>
    </citation>
    <scope>NUCLEOTIDE SEQUENCE [LARGE SCALE GENOMIC DNA]</scope>
    <source>
        <strain evidence="4">JCM 11496</strain>
    </source>
</reference>
<feature type="domain" description="Activator of Hsp90 ATPase homologue 1/2-like C-terminal" evidence="2">
    <location>
        <begin position="40"/>
        <end position="151"/>
    </location>
</feature>
<dbReference type="Proteomes" id="UP001597307">
    <property type="component" value="Unassembled WGS sequence"/>
</dbReference>
<dbReference type="SUPFAM" id="SSF55961">
    <property type="entry name" value="Bet v1-like"/>
    <property type="match status" value="1"/>
</dbReference>
<dbReference type="EMBL" id="JBHUGA010000052">
    <property type="protein sequence ID" value="MFD1847322.1"/>
    <property type="molecule type" value="Genomic_DNA"/>
</dbReference>